<evidence type="ECO:0000256" key="3">
    <source>
        <dbReference type="ARBA" id="ARBA00022490"/>
    </source>
</evidence>
<dbReference type="RefSeq" id="WP_169341383.1">
    <property type="nucleotide sequence ID" value="NZ_JABBZM010000026.1"/>
</dbReference>
<dbReference type="Pfam" id="PF00589">
    <property type="entry name" value="Phage_integrase"/>
    <property type="match status" value="1"/>
</dbReference>
<keyword evidence="6 10" id="KW-0229">DNA integration</keyword>
<organism evidence="15 16">
    <name type="scientific">Ralstonia insidiosa</name>
    <dbReference type="NCBI Taxonomy" id="190721"/>
    <lineage>
        <taxon>Bacteria</taxon>
        <taxon>Pseudomonadati</taxon>
        <taxon>Pseudomonadota</taxon>
        <taxon>Betaproteobacteria</taxon>
        <taxon>Burkholderiales</taxon>
        <taxon>Burkholderiaceae</taxon>
        <taxon>Ralstonia</taxon>
    </lineage>
</organism>
<proteinExistence type="inferred from homology"/>
<dbReference type="InterPro" id="IPR011010">
    <property type="entry name" value="DNA_brk_join_enz"/>
</dbReference>
<evidence type="ECO:0000256" key="11">
    <source>
        <dbReference type="NCBIfam" id="TIGR02224"/>
    </source>
</evidence>
<dbReference type="Gene3D" id="1.10.443.10">
    <property type="entry name" value="Intergrase catalytic core"/>
    <property type="match status" value="1"/>
</dbReference>
<evidence type="ECO:0000256" key="8">
    <source>
        <dbReference type="ARBA" id="ARBA00023172"/>
    </source>
</evidence>
<feature type="active site" evidence="10">
    <location>
        <position position="279"/>
    </location>
</feature>
<comment type="function">
    <text evidence="10">Site-specific tyrosine recombinase, which acts by catalyzing the cutting and rejoining of the recombining DNA molecules. The XerC-XerD complex is essential to convert dimers of the bacterial chromosome into monomers to permit their segregation at cell division. It also contributes to the segregational stability of plasmids.</text>
</comment>
<reference evidence="15 16" key="1">
    <citation type="submission" date="2020-04" db="EMBL/GenBank/DDBJ databases">
        <title>Ralstonia insidiosa genome sequencing and assembly.</title>
        <authorList>
            <person name="Martins R.C.R."/>
            <person name="Perdigao-Neto L.V."/>
            <person name="Levin A.S.S."/>
            <person name="Costa S.F."/>
        </authorList>
    </citation>
    <scope>NUCLEOTIDE SEQUENCE [LARGE SCALE GENOMIC DNA]</scope>
    <source>
        <strain evidence="15 16">5047</strain>
    </source>
</reference>
<feature type="active site" evidence="10">
    <location>
        <position position="167"/>
    </location>
</feature>
<dbReference type="InterPro" id="IPR044068">
    <property type="entry name" value="CB"/>
</dbReference>
<sequence length="336" mass="37077">MPQSAHHASDDDDRDAPAPPHPQIAAYLDALKFERQLSPHTLASYGHELAVLQRLGTQLAAGIDLTQLQTHHIRRMMAQLHGSGLSGRSIARALSAWRGWYKWMALRDAAVTANPVDGVRAPKSPKRLPKALSVEQAVALMEQLPGDDAETIRDRAVNELFYSCGLRLSELVSLDLRHVKAGEYESASWLDLDAREVMVLGKGSKRRTVPVGSKAAEALAAWLAVREQLARPAQLDTAPEDAYALFLSPRGKRLAQRQIQLRMKRNAIEAGVPADVHPHVLRHSFATHMLQSSGDLRAVQELLGHASIASTQVYTSLDFQHLAKIYDQAHPRAKKK</sequence>
<evidence type="ECO:0000256" key="10">
    <source>
        <dbReference type="HAMAP-Rule" id="MF_01808"/>
    </source>
</evidence>
<dbReference type="GO" id="GO:0006313">
    <property type="term" value="P:DNA transposition"/>
    <property type="evidence" value="ECO:0007669"/>
    <property type="project" value="UniProtKB-UniRule"/>
</dbReference>
<dbReference type="InterPro" id="IPR050090">
    <property type="entry name" value="Tyrosine_recombinase_XerCD"/>
</dbReference>
<dbReference type="InterPro" id="IPR010998">
    <property type="entry name" value="Integrase_recombinase_N"/>
</dbReference>
<dbReference type="SUPFAM" id="SSF56349">
    <property type="entry name" value="DNA breaking-rejoining enzymes"/>
    <property type="match status" value="1"/>
</dbReference>
<dbReference type="HAMAP" id="MF_01808">
    <property type="entry name" value="Recomb_XerC_XerD"/>
    <property type="match status" value="1"/>
</dbReference>
<feature type="active site" evidence="10">
    <location>
        <position position="202"/>
    </location>
</feature>
<dbReference type="PROSITE" id="PS51900">
    <property type="entry name" value="CB"/>
    <property type="match status" value="1"/>
</dbReference>
<dbReference type="GO" id="GO:0009037">
    <property type="term" value="F:tyrosine-based site-specific recombinase activity"/>
    <property type="evidence" value="ECO:0007669"/>
    <property type="project" value="UniProtKB-UniRule"/>
</dbReference>
<comment type="caution">
    <text evidence="15">The sequence shown here is derived from an EMBL/GenBank/DDBJ whole genome shotgun (WGS) entry which is preliminary data.</text>
</comment>
<keyword evidence="3 10" id="KW-0963">Cytoplasm</keyword>
<dbReference type="InterPro" id="IPR002104">
    <property type="entry name" value="Integrase_catalytic"/>
</dbReference>
<dbReference type="GO" id="GO:0007059">
    <property type="term" value="P:chromosome segregation"/>
    <property type="evidence" value="ECO:0007669"/>
    <property type="project" value="UniProtKB-UniRule"/>
</dbReference>
<evidence type="ECO:0000256" key="6">
    <source>
        <dbReference type="ARBA" id="ARBA00022908"/>
    </source>
</evidence>
<dbReference type="GO" id="GO:0003677">
    <property type="term" value="F:DNA binding"/>
    <property type="evidence" value="ECO:0007669"/>
    <property type="project" value="UniProtKB-UniRule"/>
</dbReference>
<evidence type="ECO:0000256" key="5">
    <source>
        <dbReference type="ARBA" id="ARBA00022829"/>
    </source>
</evidence>
<dbReference type="EMBL" id="JABBZM010000026">
    <property type="protein sequence ID" value="NMV40856.1"/>
    <property type="molecule type" value="Genomic_DNA"/>
</dbReference>
<dbReference type="Proteomes" id="UP000575469">
    <property type="component" value="Unassembled WGS sequence"/>
</dbReference>
<evidence type="ECO:0000256" key="1">
    <source>
        <dbReference type="ARBA" id="ARBA00004496"/>
    </source>
</evidence>
<protein>
    <recommendedName>
        <fullName evidence="10 11">Tyrosine recombinase XerC</fullName>
    </recommendedName>
</protein>
<evidence type="ECO:0000259" key="13">
    <source>
        <dbReference type="PROSITE" id="PS51898"/>
    </source>
</evidence>
<evidence type="ECO:0000256" key="4">
    <source>
        <dbReference type="ARBA" id="ARBA00022618"/>
    </source>
</evidence>
<evidence type="ECO:0000256" key="9">
    <source>
        <dbReference type="ARBA" id="ARBA00023306"/>
    </source>
</evidence>
<dbReference type="InterPro" id="IPR013762">
    <property type="entry name" value="Integrase-like_cat_sf"/>
</dbReference>
<feature type="active site" evidence="10">
    <location>
        <position position="282"/>
    </location>
</feature>
<evidence type="ECO:0000259" key="14">
    <source>
        <dbReference type="PROSITE" id="PS51900"/>
    </source>
</evidence>
<dbReference type="PANTHER" id="PTHR30349">
    <property type="entry name" value="PHAGE INTEGRASE-RELATED"/>
    <property type="match status" value="1"/>
</dbReference>
<comment type="similarity">
    <text evidence="2 10">Belongs to the 'phage' integrase family. XerC subfamily.</text>
</comment>
<accession>A0A848P8B3</accession>
<feature type="active site" evidence="10">
    <location>
        <position position="305"/>
    </location>
</feature>
<evidence type="ECO:0000313" key="15">
    <source>
        <dbReference type="EMBL" id="NMV40856.1"/>
    </source>
</evidence>
<feature type="region of interest" description="Disordered" evidence="12">
    <location>
        <begin position="1"/>
        <end position="21"/>
    </location>
</feature>
<evidence type="ECO:0000313" key="16">
    <source>
        <dbReference type="Proteomes" id="UP000575469"/>
    </source>
</evidence>
<keyword evidence="4 10" id="KW-0132">Cell division</keyword>
<dbReference type="Gene3D" id="1.10.150.130">
    <property type="match status" value="1"/>
</dbReference>
<comment type="subunit">
    <text evidence="10">Forms a cyclic heterotetrameric complex composed of two molecules of XerC and two molecules of XerD.</text>
</comment>
<evidence type="ECO:0000256" key="2">
    <source>
        <dbReference type="ARBA" id="ARBA00006657"/>
    </source>
</evidence>
<dbReference type="SUPFAM" id="SSF47823">
    <property type="entry name" value="lambda integrase-like, N-terminal domain"/>
    <property type="match status" value="1"/>
</dbReference>
<comment type="subcellular location">
    <subcellularLocation>
        <location evidence="1 10">Cytoplasm</location>
    </subcellularLocation>
</comment>
<dbReference type="AlphaFoldDB" id="A0A848P8B3"/>
<evidence type="ECO:0000256" key="7">
    <source>
        <dbReference type="ARBA" id="ARBA00023125"/>
    </source>
</evidence>
<evidence type="ECO:0000256" key="12">
    <source>
        <dbReference type="SAM" id="MobiDB-lite"/>
    </source>
</evidence>
<dbReference type="CDD" id="cd00798">
    <property type="entry name" value="INT_XerDC_C"/>
    <property type="match status" value="1"/>
</dbReference>
<keyword evidence="9 10" id="KW-0131">Cell cycle</keyword>
<feature type="domain" description="Core-binding (CB)" evidence="14">
    <location>
        <begin position="18"/>
        <end position="105"/>
    </location>
</feature>
<dbReference type="PROSITE" id="PS51898">
    <property type="entry name" value="TYR_RECOMBINASE"/>
    <property type="match status" value="1"/>
</dbReference>
<dbReference type="Pfam" id="PF02899">
    <property type="entry name" value="Phage_int_SAM_1"/>
    <property type="match status" value="1"/>
</dbReference>
<dbReference type="InterPro" id="IPR004107">
    <property type="entry name" value="Integrase_SAM-like_N"/>
</dbReference>
<feature type="active site" description="O-(3'-phospho-DNA)-tyrosine intermediate" evidence="10">
    <location>
        <position position="314"/>
    </location>
</feature>
<dbReference type="InterPro" id="IPR023009">
    <property type="entry name" value="Tyrosine_recombinase_XerC/XerD"/>
</dbReference>
<feature type="domain" description="Tyr recombinase" evidence="13">
    <location>
        <begin position="127"/>
        <end position="327"/>
    </location>
</feature>
<keyword evidence="5 10" id="KW-0159">Chromosome partition</keyword>
<dbReference type="InterPro" id="IPR011931">
    <property type="entry name" value="Recomb_XerC"/>
</dbReference>
<keyword evidence="8 10" id="KW-0233">DNA recombination</keyword>
<dbReference type="GO" id="GO:0005737">
    <property type="term" value="C:cytoplasm"/>
    <property type="evidence" value="ECO:0007669"/>
    <property type="project" value="UniProtKB-SubCell"/>
</dbReference>
<name>A0A848P8B3_9RALS</name>
<dbReference type="PANTHER" id="PTHR30349:SF81">
    <property type="entry name" value="TYROSINE RECOMBINASE XERC"/>
    <property type="match status" value="1"/>
</dbReference>
<gene>
    <name evidence="10 15" type="primary">xerC</name>
    <name evidence="15" type="ORF">HGR00_23360</name>
</gene>
<dbReference type="GO" id="GO:0051301">
    <property type="term" value="P:cell division"/>
    <property type="evidence" value="ECO:0007669"/>
    <property type="project" value="UniProtKB-UniRule"/>
</dbReference>
<keyword evidence="7 10" id="KW-0238">DNA-binding</keyword>
<dbReference type="NCBIfam" id="TIGR02224">
    <property type="entry name" value="recomb_XerC"/>
    <property type="match status" value="1"/>
</dbReference>